<dbReference type="InterPro" id="IPR035971">
    <property type="entry name" value="CBD_sf"/>
</dbReference>
<reference evidence="5 6" key="1">
    <citation type="journal article" date="2019" name="Nat. Ecol. Evol.">
        <title>Megaphylogeny resolves global patterns of mushroom evolution.</title>
        <authorList>
            <person name="Varga T."/>
            <person name="Krizsan K."/>
            <person name="Foldi C."/>
            <person name="Dima B."/>
            <person name="Sanchez-Garcia M."/>
            <person name="Sanchez-Ramirez S."/>
            <person name="Szollosi G.J."/>
            <person name="Szarkandi J.G."/>
            <person name="Papp V."/>
            <person name="Albert L."/>
            <person name="Andreopoulos W."/>
            <person name="Angelini C."/>
            <person name="Antonin V."/>
            <person name="Barry K.W."/>
            <person name="Bougher N.L."/>
            <person name="Buchanan P."/>
            <person name="Buyck B."/>
            <person name="Bense V."/>
            <person name="Catcheside P."/>
            <person name="Chovatia M."/>
            <person name="Cooper J."/>
            <person name="Damon W."/>
            <person name="Desjardin D."/>
            <person name="Finy P."/>
            <person name="Geml J."/>
            <person name="Haridas S."/>
            <person name="Hughes K."/>
            <person name="Justo A."/>
            <person name="Karasinski D."/>
            <person name="Kautmanova I."/>
            <person name="Kiss B."/>
            <person name="Kocsube S."/>
            <person name="Kotiranta H."/>
            <person name="LaButti K.M."/>
            <person name="Lechner B.E."/>
            <person name="Liimatainen K."/>
            <person name="Lipzen A."/>
            <person name="Lukacs Z."/>
            <person name="Mihaltcheva S."/>
            <person name="Morgado L.N."/>
            <person name="Niskanen T."/>
            <person name="Noordeloos M.E."/>
            <person name="Ohm R.A."/>
            <person name="Ortiz-Santana B."/>
            <person name="Ovrebo C."/>
            <person name="Racz N."/>
            <person name="Riley R."/>
            <person name="Savchenko A."/>
            <person name="Shiryaev A."/>
            <person name="Soop K."/>
            <person name="Spirin V."/>
            <person name="Szebenyi C."/>
            <person name="Tomsovsky M."/>
            <person name="Tulloss R.E."/>
            <person name="Uehling J."/>
            <person name="Grigoriev I.V."/>
            <person name="Vagvolgyi C."/>
            <person name="Papp T."/>
            <person name="Martin F.M."/>
            <person name="Miettinen O."/>
            <person name="Hibbett D.S."/>
            <person name="Nagy L.G."/>
        </authorList>
    </citation>
    <scope>NUCLEOTIDE SEQUENCE [LARGE SCALE GENOMIC DNA]</scope>
    <source>
        <strain evidence="5 6">FP101781</strain>
    </source>
</reference>
<dbReference type="GO" id="GO:0030248">
    <property type="term" value="F:cellulose binding"/>
    <property type="evidence" value="ECO:0007669"/>
    <property type="project" value="InterPro"/>
</dbReference>
<accession>A0A4Y7SZK5</accession>
<feature type="domain" description="CBM1" evidence="4">
    <location>
        <begin position="136"/>
        <end position="150"/>
    </location>
</feature>
<gene>
    <name evidence="5" type="ORF">FA13DRAFT_947743</name>
</gene>
<feature type="region of interest" description="Disordered" evidence="2">
    <location>
        <begin position="56"/>
        <end position="118"/>
    </location>
</feature>
<feature type="signal peptide" evidence="3">
    <location>
        <begin position="1"/>
        <end position="25"/>
    </location>
</feature>
<evidence type="ECO:0000259" key="4">
    <source>
        <dbReference type="Pfam" id="PF00734"/>
    </source>
</evidence>
<feature type="chain" id="PRO_5021231341" description="CBM1 domain-containing protein" evidence="3">
    <location>
        <begin position="26"/>
        <end position="159"/>
    </location>
</feature>
<feature type="compositionally biased region" description="Basic residues" evidence="2">
    <location>
        <begin position="97"/>
        <end position="113"/>
    </location>
</feature>
<dbReference type="SUPFAM" id="SSF57180">
    <property type="entry name" value="Cellulose-binding domain"/>
    <property type="match status" value="1"/>
</dbReference>
<evidence type="ECO:0000256" key="3">
    <source>
        <dbReference type="SAM" id="SignalP"/>
    </source>
</evidence>
<evidence type="ECO:0000313" key="6">
    <source>
        <dbReference type="Proteomes" id="UP000298030"/>
    </source>
</evidence>
<proteinExistence type="predicted"/>
<keyword evidence="6" id="KW-1185">Reference proteome</keyword>
<keyword evidence="1 3" id="KW-0732">Signal</keyword>
<dbReference type="AlphaFoldDB" id="A0A4Y7SZK5"/>
<dbReference type="Proteomes" id="UP000298030">
    <property type="component" value="Unassembled WGS sequence"/>
</dbReference>
<organism evidence="5 6">
    <name type="scientific">Coprinellus micaceus</name>
    <name type="common">Glistening ink-cap mushroom</name>
    <name type="synonym">Coprinus micaceus</name>
    <dbReference type="NCBI Taxonomy" id="71717"/>
    <lineage>
        <taxon>Eukaryota</taxon>
        <taxon>Fungi</taxon>
        <taxon>Dikarya</taxon>
        <taxon>Basidiomycota</taxon>
        <taxon>Agaricomycotina</taxon>
        <taxon>Agaricomycetes</taxon>
        <taxon>Agaricomycetidae</taxon>
        <taxon>Agaricales</taxon>
        <taxon>Agaricineae</taxon>
        <taxon>Psathyrellaceae</taxon>
        <taxon>Coprinellus</taxon>
    </lineage>
</organism>
<dbReference type="InterPro" id="IPR000254">
    <property type="entry name" value="CBD"/>
</dbReference>
<name>A0A4Y7SZK5_COPMI</name>
<evidence type="ECO:0000313" key="5">
    <source>
        <dbReference type="EMBL" id="TEB27286.1"/>
    </source>
</evidence>
<protein>
    <recommendedName>
        <fullName evidence="4">CBM1 domain-containing protein</fullName>
    </recommendedName>
</protein>
<comment type="caution">
    <text evidence="5">The sequence shown here is derived from an EMBL/GenBank/DDBJ whole genome shotgun (WGS) entry which is preliminary data.</text>
</comment>
<evidence type="ECO:0000256" key="1">
    <source>
        <dbReference type="ARBA" id="ARBA00022729"/>
    </source>
</evidence>
<evidence type="ECO:0000256" key="2">
    <source>
        <dbReference type="SAM" id="MobiDB-lite"/>
    </source>
</evidence>
<dbReference type="EMBL" id="QPFP01000041">
    <property type="protein sequence ID" value="TEB27286.1"/>
    <property type="molecule type" value="Genomic_DNA"/>
</dbReference>
<sequence>MVYGLCNWSITVCLIATLLFLQSAANSPSASPSAVGYRDTCAATLRSSLTTSARGVKLSKLSRTTQTPSDICKKGDPTNPNREGYLPTSSTPPSHKTAVKRPARRPPPRRRRVQSVEKLAPTPVVSVPGYHVPLDGQCGGTGYDGPTVCERFVRFHNSH</sequence>
<dbReference type="Pfam" id="PF00734">
    <property type="entry name" value="CBM_1"/>
    <property type="match status" value="1"/>
</dbReference>
<dbReference type="GO" id="GO:0005576">
    <property type="term" value="C:extracellular region"/>
    <property type="evidence" value="ECO:0007669"/>
    <property type="project" value="InterPro"/>
</dbReference>
<dbReference type="GO" id="GO:0005975">
    <property type="term" value="P:carbohydrate metabolic process"/>
    <property type="evidence" value="ECO:0007669"/>
    <property type="project" value="InterPro"/>
</dbReference>